<protein>
    <submittedName>
        <fullName evidence="1">Uncharacterized protein</fullName>
    </submittedName>
</protein>
<evidence type="ECO:0000313" key="1">
    <source>
        <dbReference type="EMBL" id="PTE12119.1"/>
    </source>
</evidence>
<accession>A0A2T4J2J9</accession>
<dbReference type="AlphaFoldDB" id="A0A2T4J2J9"/>
<dbReference type="EMBL" id="PZJX01000004">
    <property type="protein sequence ID" value="PTE12119.1"/>
    <property type="molecule type" value="Genomic_DNA"/>
</dbReference>
<evidence type="ECO:0000313" key="2">
    <source>
        <dbReference type="Proteomes" id="UP000240259"/>
    </source>
</evidence>
<keyword evidence="2" id="KW-1185">Reference proteome</keyword>
<reference evidence="1 2" key="1">
    <citation type="submission" date="2018-03" db="EMBL/GenBank/DDBJ databases">
        <title>Genome sequence of the symbiotic type strain Mesorhizobium helmanticense CSLC115NT isolated from Lotus corniculatus nodules.</title>
        <authorList>
            <person name="Sannazzaro A.I."/>
            <person name="Torres Tejerizo G.A."/>
            <person name="Dip D."/>
            <person name="Caballero M."/>
            <person name="Pistorio M."/>
            <person name="Estrella M.J."/>
        </authorList>
    </citation>
    <scope>NUCLEOTIDE SEQUENCE [LARGE SCALE GENOMIC DNA]</scope>
    <source>
        <strain evidence="1 2">CSLC115N</strain>
    </source>
</reference>
<dbReference type="OrthoDB" id="7477898at2"/>
<name>A0A2T4J2J9_9HYPH</name>
<sequence>MTPETKDFFETKSGYAVPLSIRETLGSPDDVLHHPNISVAEKRALLASWASDVRAVPGVPILRQWDNGSVAIIDDILRALSALDGEQPDEDLRCRFDMAKRAPFARRPHKKWISWVRRRGRDDDDPPPCPVRARLPHNNGGGAIVWAEPALV</sequence>
<comment type="caution">
    <text evidence="1">The sequence shown here is derived from an EMBL/GenBank/DDBJ whole genome shotgun (WGS) entry which is preliminary data.</text>
</comment>
<dbReference type="Proteomes" id="UP000240259">
    <property type="component" value="Unassembled WGS sequence"/>
</dbReference>
<gene>
    <name evidence="1" type="ORF">C9427_02140</name>
</gene>
<organism evidence="1 2">
    <name type="scientific">Mesorhizobium helmanticense</name>
    <dbReference type="NCBI Taxonomy" id="1776423"/>
    <lineage>
        <taxon>Bacteria</taxon>
        <taxon>Pseudomonadati</taxon>
        <taxon>Pseudomonadota</taxon>
        <taxon>Alphaproteobacteria</taxon>
        <taxon>Hyphomicrobiales</taxon>
        <taxon>Phyllobacteriaceae</taxon>
        <taxon>Mesorhizobium</taxon>
    </lineage>
</organism>
<proteinExistence type="predicted"/>
<dbReference type="RefSeq" id="WP_107647576.1">
    <property type="nucleotide sequence ID" value="NZ_PZJX01000004.1"/>
</dbReference>